<evidence type="ECO:0000256" key="3">
    <source>
        <dbReference type="ARBA" id="ARBA00023242"/>
    </source>
</evidence>
<dbReference type="AlphaFoldDB" id="A0A9K3JSA3"/>
<dbReference type="InterPro" id="IPR009057">
    <property type="entry name" value="Homeodomain-like_sf"/>
</dbReference>
<evidence type="ECO:0000256" key="2">
    <source>
        <dbReference type="ARBA" id="ARBA00023163"/>
    </source>
</evidence>
<dbReference type="InterPro" id="IPR006447">
    <property type="entry name" value="Myb_dom_plants"/>
</dbReference>
<evidence type="ECO:0000313" key="6">
    <source>
        <dbReference type="Proteomes" id="UP000215914"/>
    </source>
</evidence>
<protein>
    <submittedName>
        <fullName evidence="5">Transcription factor MYB-related family</fullName>
    </submittedName>
</protein>
<dbReference type="Proteomes" id="UP000215914">
    <property type="component" value="Unassembled WGS sequence"/>
</dbReference>
<evidence type="ECO:0000313" key="5">
    <source>
        <dbReference type="EMBL" id="KAF5819745.1"/>
    </source>
</evidence>
<dbReference type="NCBIfam" id="TIGR01557">
    <property type="entry name" value="myb_SHAQKYF"/>
    <property type="match status" value="1"/>
</dbReference>
<reference evidence="5" key="1">
    <citation type="journal article" date="2017" name="Nature">
        <title>The sunflower genome provides insights into oil metabolism, flowering and Asterid evolution.</title>
        <authorList>
            <person name="Badouin H."/>
            <person name="Gouzy J."/>
            <person name="Grassa C.J."/>
            <person name="Murat F."/>
            <person name="Staton S.E."/>
            <person name="Cottret L."/>
            <person name="Lelandais-Briere C."/>
            <person name="Owens G.L."/>
            <person name="Carrere S."/>
            <person name="Mayjonade B."/>
            <person name="Legrand L."/>
            <person name="Gill N."/>
            <person name="Kane N.C."/>
            <person name="Bowers J.E."/>
            <person name="Hubner S."/>
            <person name="Bellec A."/>
            <person name="Berard A."/>
            <person name="Berges H."/>
            <person name="Blanchet N."/>
            <person name="Boniface M.C."/>
            <person name="Brunel D."/>
            <person name="Catrice O."/>
            <person name="Chaidir N."/>
            <person name="Claudel C."/>
            <person name="Donnadieu C."/>
            <person name="Faraut T."/>
            <person name="Fievet G."/>
            <person name="Helmstetter N."/>
            <person name="King M."/>
            <person name="Knapp S.J."/>
            <person name="Lai Z."/>
            <person name="Le Paslier M.C."/>
            <person name="Lippi Y."/>
            <person name="Lorenzon L."/>
            <person name="Mandel J.R."/>
            <person name="Marage G."/>
            <person name="Marchand G."/>
            <person name="Marquand E."/>
            <person name="Bret-Mestries E."/>
            <person name="Morien E."/>
            <person name="Nambeesan S."/>
            <person name="Nguyen T."/>
            <person name="Pegot-Espagnet P."/>
            <person name="Pouilly N."/>
            <person name="Raftis F."/>
            <person name="Sallet E."/>
            <person name="Schiex T."/>
            <person name="Thomas J."/>
            <person name="Vandecasteele C."/>
            <person name="Vares D."/>
            <person name="Vear F."/>
            <person name="Vautrin S."/>
            <person name="Crespi M."/>
            <person name="Mangin B."/>
            <person name="Burke J.M."/>
            <person name="Salse J."/>
            <person name="Munos S."/>
            <person name="Vincourt P."/>
            <person name="Rieseberg L.H."/>
            <person name="Langlade N.B."/>
        </authorList>
    </citation>
    <scope>NUCLEOTIDE SEQUENCE</scope>
    <source>
        <tissue evidence="5">Leaves</tissue>
    </source>
</reference>
<keyword evidence="3" id="KW-0539">Nucleus</keyword>
<evidence type="ECO:0000256" key="1">
    <source>
        <dbReference type="ARBA" id="ARBA00023015"/>
    </source>
</evidence>
<proteinExistence type="predicted"/>
<dbReference type="EMBL" id="MNCJ02000317">
    <property type="protein sequence ID" value="KAF5819745.1"/>
    <property type="molecule type" value="Genomic_DNA"/>
</dbReference>
<dbReference type="SUPFAM" id="SSF46689">
    <property type="entry name" value="Homeodomain-like"/>
    <property type="match status" value="1"/>
</dbReference>
<dbReference type="InterPro" id="IPR046955">
    <property type="entry name" value="PHR1-like"/>
</dbReference>
<reference evidence="5" key="2">
    <citation type="submission" date="2020-06" db="EMBL/GenBank/DDBJ databases">
        <title>Helianthus annuus Genome sequencing and assembly Release 2.</title>
        <authorList>
            <person name="Gouzy J."/>
            <person name="Langlade N."/>
            <person name="Munos S."/>
        </authorList>
    </citation>
    <scope>NUCLEOTIDE SEQUENCE</scope>
    <source>
        <tissue evidence="5">Leaves</tissue>
    </source>
</reference>
<keyword evidence="4" id="KW-0175">Coiled coil</keyword>
<feature type="coiled-coil region" evidence="4">
    <location>
        <begin position="49"/>
        <end position="83"/>
    </location>
</feature>
<dbReference type="PANTHER" id="PTHR31314">
    <property type="entry name" value="MYB FAMILY TRANSCRIPTION FACTOR PHL7-LIKE"/>
    <property type="match status" value="1"/>
</dbReference>
<dbReference type="GO" id="GO:0003700">
    <property type="term" value="F:DNA-binding transcription factor activity"/>
    <property type="evidence" value="ECO:0007669"/>
    <property type="project" value="InterPro"/>
</dbReference>
<comment type="caution">
    <text evidence="5">The sequence shown here is derived from an EMBL/GenBank/DDBJ whole genome shotgun (WGS) entry which is preliminary data.</text>
</comment>
<evidence type="ECO:0000256" key="4">
    <source>
        <dbReference type="SAM" id="Coils"/>
    </source>
</evidence>
<accession>A0A9K3JSA3</accession>
<name>A0A9K3JSA3_HELAN</name>
<keyword evidence="1" id="KW-0805">Transcription regulation</keyword>
<organism evidence="5 6">
    <name type="scientific">Helianthus annuus</name>
    <name type="common">Common sunflower</name>
    <dbReference type="NCBI Taxonomy" id="4232"/>
    <lineage>
        <taxon>Eukaryota</taxon>
        <taxon>Viridiplantae</taxon>
        <taxon>Streptophyta</taxon>
        <taxon>Embryophyta</taxon>
        <taxon>Tracheophyta</taxon>
        <taxon>Spermatophyta</taxon>
        <taxon>Magnoliopsida</taxon>
        <taxon>eudicotyledons</taxon>
        <taxon>Gunneridae</taxon>
        <taxon>Pentapetalae</taxon>
        <taxon>asterids</taxon>
        <taxon>campanulids</taxon>
        <taxon>Asterales</taxon>
        <taxon>Asteraceae</taxon>
        <taxon>Asteroideae</taxon>
        <taxon>Heliantheae alliance</taxon>
        <taxon>Heliantheae</taxon>
        <taxon>Helianthus</taxon>
    </lineage>
</organism>
<gene>
    <name evidence="5" type="ORF">HanXRQr2_Chr02g0081031</name>
</gene>
<dbReference type="Gene3D" id="1.10.10.60">
    <property type="entry name" value="Homeodomain-like"/>
    <property type="match status" value="1"/>
</dbReference>
<keyword evidence="2" id="KW-0804">Transcription</keyword>
<keyword evidence="6" id="KW-1185">Reference proteome</keyword>
<dbReference type="GO" id="GO:0003677">
    <property type="term" value="F:DNA binding"/>
    <property type="evidence" value="ECO:0007669"/>
    <property type="project" value="InterPro"/>
</dbReference>
<dbReference type="PANTHER" id="PTHR31314:SF128">
    <property type="entry name" value="OS11G0106100 PROTEIN"/>
    <property type="match status" value="1"/>
</dbReference>
<dbReference type="Gramene" id="mRNA:HanXRQr2_Chr02g0081031">
    <property type="protein sequence ID" value="mRNA:HanXRQr2_Chr02g0081031"/>
    <property type="gene ID" value="HanXRQr2_Chr02g0081031"/>
</dbReference>
<sequence>MEDRREDGKTDTTTRVRQYVRSKMPRLRWTPELHHAFVRVVKRLGGQERATPLKELDEMNKRLKEMEEEVAALREMQAKVEKEMGVQGKHQITFHTVLAIN</sequence>